<dbReference type="Proteomes" id="UP000509448">
    <property type="component" value="Chromosome"/>
</dbReference>
<evidence type="ECO:0000313" key="3">
    <source>
        <dbReference type="Proteomes" id="UP000509448"/>
    </source>
</evidence>
<dbReference type="AlphaFoldDB" id="A0A4P2VDM4"/>
<dbReference type="EMBL" id="AP018732">
    <property type="protein sequence ID" value="BBE42654.1"/>
    <property type="molecule type" value="Genomic_DNA"/>
</dbReference>
<name>A0A4P2VDM4_9ARCH</name>
<sequence>MSGPVVEESERHAIGASIPKIDARDRVRGSPRFPTDLLMEGMLHGRALRSPHPHARILGIDTSAAEAAPGVRAVLTARDVPFNRFGAVVPDIPVLAEDVVRYVGEPVALVAAETEEDAERALELIRVEYEPLPAVTSVEEALRPSAPRLHPDGNVAGRIRAAVGDPHRALEEAVVVEGIYRTQFQKHMYMELEGGIAWIDEGTLHVVVGGQNPYRDRIQIARALGIPQEDVRVVSYPVGGAFGGKDEVTVQIHLALLARRTGRPVRMEWSREESGAAGYHRMAYEIEVRTGATREGVLVANVARIFGDNGAYRSFGPTMMELAVEAINGPYRIPNYDVEGVLVYTNNGISSAMRGFGAPEANFAIESQMNRLAEELGMDRLEIRLINAPEPGEPGPYGVPVEQVPALQELLDSVHLTRTSRGDGWVRRGIGVALGMKSIGYGAIPDYPVAAVEVDPRSRKVRAYISIPDYGQGVATGCAQVVAESMQLPVESVEVVDADTSASPDTGGSSASRGIYAAGNALISASRAALNRLSLEAAALLGAQSQHVRYSRGKFYAVEGLQEGRSVDLFEAAAHMASRGSAPRFEATFEVPRVDRPLAGARELPHMIYSFALAVAEVDVDLLTAVARARSVRTVVDAGVIVNHTVASMQVEGAVLQGIGMALTEELSYKNGVPQNVDFTTYIVPTAADSPELDVEFIEIYEESGPYGAKGVGEVGIVPVAAAVADAIADATGVRPTELPINPERLSRLLADGGVLPGRLSKILKGN</sequence>
<dbReference type="OrthoDB" id="57164at2157"/>
<dbReference type="Gene3D" id="3.30.365.10">
    <property type="entry name" value="Aldehyde oxidase/xanthine dehydrogenase, molybdopterin binding domain"/>
    <property type="match status" value="4"/>
</dbReference>
<gene>
    <name evidence="2" type="ORF">NAS2_1265</name>
</gene>
<dbReference type="InterPro" id="IPR016208">
    <property type="entry name" value="Ald_Oxase/xanthine_DH-like"/>
</dbReference>
<dbReference type="Pfam" id="PF01315">
    <property type="entry name" value="Ald_Xan_dh_C"/>
    <property type="match status" value="1"/>
</dbReference>
<proteinExistence type="predicted"/>
<dbReference type="EC" id="1.17.1.4" evidence="2"/>
<dbReference type="InterPro" id="IPR008274">
    <property type="entry name" value="AldOxase/xan_DH_MoCoBD1"/>
</dbReference>
<dbReference type="Gene3D" id="3.90.1170.50">
    <property type="entry name" value="Aldehyde oxidase/xanthine dehydrogenase, a/b hammerhead"/>
    <property type="match status" value="1"/>
</dbReference>
<dbReference type="SUPFAM" id="SSF56003">
    <property type="entry name" value="Molybdenum cofactor-binding domain"/>
    <property type="match status" value="1"/>
</dbReference>
<dbReference type="InterPro" id="IPR046867">
    <property type="entry name" value="AldOxase/xan_DH_MoCoBD2"/>
</dbReference>
<evidence type="ECO:0000259" key="1">
    <source>
        <dbReference type="SMART" id="SM01008"/>
    </source>
</evidence>
<protein>
    <submittedName>
        <fullName evidence="2">Xanthine dehydrogenase, molybdenum binding subunit</fullName>
        <ecNumber evidence="2">1.17.1.4</ecNumber>
    </submittedName>
</protein>
<dbReference type="PANTHER" id="PTHR11908">
    <property type="entry name" value="XANTHINE DEHYDROGENASE"/>
    <property type="match status" value="1"/>
</dbReference>
<accession>A0A4P2VDM4</accession>
<keyword evidence="2" id="KW-0560">Oxidoreductase</keyword>
<dbReference type="SMART" id="SM01008">
    <property type="entry name" value="Ald_Xan_dh_C"/>
    <property type="match status" value="1"/>
</dbReference>
<dbReference type="Pfam" id="PF20256">
    <property type="entry name" value="MoCoBD_2"/>
    <property type="match status" value="1"/>
</dbReference>
<dbReference type="InterPro" id="IPR036856">
    <property type="entry name" value="Ald_Oxase/Xan_DH_a/b_sf"/>
</dbReference>
<dbReference type="GO" id="GO:0005506">
    <property type="term" value="F:iron ion binding"/>
    <property type="evidence" value="ECO:0007669"/>
    <property type="project" value="InterPro"/>
</dbReference>
<dbReference type="RefSeq" id="WP_174448866.1">
    <property type="nucleotide sequence ID" value="NZ_AP018732.1"/>
</dbReference>
<reference evidence="2 3" key="1">
    <citation type="journal article" date="2019" name="ISME J.">
        <title>Isolation and characterization of a thermophilic sulfur- and iron-reducing thaumarchaeote from a terrestrial acidic hot spring.</title>
        <authorList>
            <person name="Kato S."/>
            <person name="Itoh T."/>
            <person name="Yuki M."/>
            <person name="Nagamori M."/>
            <person name="Ohnishi M."/>
            <person name="Uematsu K."/>
            <person name="Suzuki K."/>
            <person name="Takashina T."/>
            <person name="Ohkuma M."/>
        </authorList>
    </citation>
    <scope>NUCLEOTIDE SEQUENCE [LARGE SCALE GENOMIC DNA]</scope>
    <source>
        <strain evidence="2 3">NAS-02</strain>
    </source>
</reference>
<evidence type="ECO:0000313" key="2">
    <source>
        <dbReference type="EMBL" id="BBE42654.1"/>
    </source>
</evidence>
<dbReference type="GeneID" id="55585078"/>
<dbReference type="KEGG" id="ccai:NAS2_1265"/>
<dbReference type="SUPFAM" id="SSF54665">
    <property type="entry name" value="CO dehydrogenase molybdoprotein N-domain-like"/>
    <property type="match status" value="1"/>
</dbReference>
<keyword evidence="3" id="KW-1185">Reference proteome</keyword>
<dbReference type="InterPro" id="IPR000674">
    <property type="entry name" value="Ald_Oxase/Xan_DH_a/b"/>
</dbReference>
<dbReference type="PANTHER" id="PTHR11908:SF157">
    <property type="entry name" value="XANTHINE DEHYDROGENASE SUBUNIT D-RELATED"/>
    <property type="match status" value="1"/>
</dbReference>
<dbReference type="GO" id="GO:0004854">
    <property type="term" value="F:xanthine dehydrogenase activity"/>
    <property type="evidence" value="ECO:0007669"/>
    <property type="project" value="UniProtKB-EC"/>
</dbReference>
<dbReference type="Pfam" id="PF02738">
    <property type="entry name" value="MoCoBD_1"/>
    <property type="match status" value="1"/>
</dbReference>
<dbReference type="InterPro" id="IPR037165">
    <property type="entry name" value="AldOxase/xan_DH_Mopterin-bd_sf"/>
</dbReference>
<feature type="domain" description="Aldehyde oxidase/xanthine dehydrogenase a/b hammerhead" evidence="1">
    <location>
        <begin position="28"/>
        <end position="133"/>
    </location>
</feature>
<organism evidence="2 3">
    <name type="scientific">Conexivisphaera calida</name>
    <dbReference type="NCBI Taxonomy" id="1874277"/>
    <lineage>
        <taxon>Archaea</taxon>
        <taxon>Nitrososphaerota</taxon>
        <taxon>Conexivisphaeria</taxon>
        <taxon>Conexivisphaerales</taxon>
        <taxon>Conexivisphaeraceae</taxon>
        <taxon>Conexivisphaera</taxon>
    </lineage>
</organism>